<dbReference type="EMBL" id="MU393597">
    <property type="protein sequence ID" value="KAI4860166.1"/>
    <property type="molecule type" value="Genomic_DNA"/>
</dbReference>
<reference evidence="1 2" key="1">
    <citation type="journal article" date="2022" name="New Phytol.">
        <title>Ecological generalism drives hyperdiversity of secondary metabolite gene clusters in xylarialean endophytes.</title>
        <authorList>
            <person name="Franco M.E.E."/>
            <person name="Wisecaver J.H."/>
            <person name="Arnold A.E."/>
            <person name="Ju Y.M."/>
            <person name="Slot J.C."/>
            <person name="Ahrendt S."/>
            <person name="Moore L.P."/>
            <person name="Eastman K.E."/>
            <person name="Scott K."/>
            <person name="Konkel Z."/>
            <person name="Mondo S.J."/>
            <person name="Kuo A."/>
            <person name="Hayes R.D."/>
            <person name="Haridas S."/>
            <person name="Andreopoulos B."/>
            <person name="Riley R."/>
            <person name="LaButti K."/>
            <person name="Pangilinan J."/>
            <person name="Lipzen A."/>
            <person name="Amirebrahimi M."/>
            <person name="Yan J."/>
            <person name="Adam C."/>
            <person name="Keymanesh K."/>
            <person name="Ng V."/>
            <person name="Louie K."/>
            <person name="Northen T."/>
            <person name="Drula E."/>
            <person name="Henrissat B."/>
            <person name="Hsieh H.M."/>
            <person name="Youens-Clark K."/>
            <person name="Lutzoni F."/>
            <person name="Miadlikowska J."/>
            <person name="Eastwood D.C."/>
            <person name="Hamelin R.C."/>
            <person name="Grigoriev I.V."/>
            <person name="U'Ren J.M."/>
        </authorList>
    </citation>
    <scope>NUCLEOTIDE SEQUENCE [LARGE SCALE GENOMIC DNA]</scope>
    <source>
        <strain evidence="1 2">CBS 119005</strain>
    </source>
</reference>
<evidence type="ECO:0000313" key="1">
    <source>
        <dbReference type="EMBL" id="KAI4860166.1"/>
    </source>
</evidence>
<keyword evidence="2" id="KW-1185">Reference proteome</keyword>
<evidence type="ECO:0000313" key="2">
    <source>
        <dbReference type="Proteomes" id="UP001497700"/>
    </source>
</evidence>
<comment type="caution">
    <text evidence="1">The sequence shown here is derived from an EMBL/GenBank/DDBJ whole genome shotgun (WGS) entry which is preliminary data.</text>
</comment>
<proteinExistence type="predicted"/>
<sequence length="684" mass="71637">MSGVRNLRAMFEQRGENNPPDRGRSPGPGGLSSVGSPSPSHSPRPLSKVRTTFVAIEKDGRVGLRREHSGDSVSVSSRRLSNDTEATTPQPALEKADLFAENMAKNHSSFKTNLSQEAIPESPKLAAPSNPSFKKEARGPNLAPNSNPDKVIDEEETKTRLLPGNPTDKAATRGNSTSPARGTNGSVTNGKTKSTAATKSAPKATPISTSAKSVSKAPKSPNTIKPATAGTSKVSNAPSLVHQRKAAPASKDHDGPKKTTVPATAKAAATSGKKPAPIDLPPSGTGFVKPKPKSPTRPIKLPASLTAPTAAYASKLGTGSTAHPPRQSLSRASGNAQHLNVGPTLHRSSSRASISAAGTTSNTKGLKRQSSTISRPRPSLGPPPKPTARDHPVSKRESHVDESFLARMMRPTQSSSSKTSDKAPTTPPRKQSAPSAVPKKPVVKDVEGSAKKVAAKIQSSTNKVKVAADATKPLDKEAPTAKEVAPIVAQTETAETAIEVAKITTDTAATPVVEKTEAEAVIEPAVAEGSKGESREDSVEESAEPAAAVPTITEDPAKVEDIEDVVQEAIPEPVGQNLAEPVAEPTAEPAIEPAVVIEEPKEPEDKQSEDEQPALEINHEPVTAEKEDDSTAEESEAEEEQPEPVEPKVENFEEVKAEEPTETPKMEEAETDEAKSEISPGDDA</sequence>
<name>A0ACB9YL91_9PEZI</name>
<gene>
    <name evidence="1" type="ORF">F4820DRAFT_453190</name>
</gene>
<dbReference type="Proteomes" id="UP001497700">
    <property type="component" value="Unassembled WGS sequence"/>
</dbReference>
<organism evidence="1 2">
    <name type="scientific">Hypoxylon rubiginosum</name>
    <dbReference type="NCBI Taxonomy" id="110542"/>
    <lineage>
        <taxon>Eukaryota</taxon>
        <taxon>Fungi</taxon>
        <taxon>Dikarya</taxon>
        <taxon>Ascomycota</taxon>
        <taxon>Pezizomycotina</taxon>
        <taxon>Sordariomycetes</taxon>
        <taxon>Xylariomycetidae</taxon>
        <taxon>Xylariales</taxon>
        <taxon>Hypoxylaceae</taxon>
        <taxon>Hypoxylon</taxon>
    </lineage>
</organism>
<protein>
    <submittedName>
        <fullName evidence="1">Uncharacterized protein</fullName>
    </submittedName>
</protein>
<accession>A0ACB9YL91</accession>